<keyword evidence="2" id="KW-0106">Calcium</keyword>
<feature type="domain" description="EF-hand" evidence="3">
    <location>
        <begin position="51"/>
        <end position="86"/>
    </location>
</feature>
<dbReference type="PROSITE" id="PS50222">
    <property type="entry name" value="EF_HAND_2"/>
    <property type="match status" value="3"/>
</dbReference>
<dbReference type="InterPro" id="IPR050230">
    <property type="entry name" value="CALM/Myosin/TropC-like"/>
</dbReference>
<dbReference type="AlphaFoldDB" id="A0A6G0ZM67"/>
<dbReference type="PANTHER" id="PTHR23048">
    <property type="entry name" value="MYOSIN LIGHT CHAIN 1, 3"/>
    <property type="match status" value="1"/>
</dbReference>
<dbReference type="SMART" id="SM00054">
    <property type="entry name" value="EFh"/>
    <property type="match status" value="3"/>
</dbReference>
<evidence type="ECO:0000259" key="3">
    <source>
        <dbReference type="PROSITE" id="PS50222"/>
    </source>
</evidence>
<sequence>MQIQTISDASFDVVFLFSYTTAVQTLTLKMSWMDPPPPTMEMSEGITLSKDQLKVLRKAFDTFDTEKNGKITCANINIILDMLGHATDTVTVRNIVAEIDHQGTGTLSFDDFCTLAAKFMTEEEEDSEAIKTELREAFRNQIKIVNLHSGNGYITTEVLREILSELDNNMSDEELDQMIDEIDADGSGTVDFDEFMEVMTG</sequence>
<gene>
    <name evidence="4" type="ORF">FWK35_00019913</name>
</gene>
<accession>A0A6G0ZM67</accession>
<dbReference type="Gene3D" id="1.10.238.10">
    <property type="entry name" value="EF-hand"/>
    <property type="match status" value="2"/>
</dbReference>
<comment type="caution">
    <text evidence="4">The sequence shown here is derived from an EMBL/GenBank/DDBJ whole genome shotgun (WGS) entry which is preliminary data.</text>
</comment>
<evidence type="ECO:0000313" key="4">
    <source>
        <dbReference type="EMBL" id="KAF0772489.1"/>
    </source>
</evidence>
<dbReference type="InterPro" id="IPR011992">
    <property type="entry name" value="EF-hand-dom_pair"/>
</dbReference>
<dbReference type="InterPro" id="IPR002048">
    <property type="entry name" value="EF_hand_dom"/>
</dbReference>
<dbReference type="GO" id="GO:0005509">
    <property type="term" value="F:calcium ion binding"/>
    <property type="evidence" value="ECO:0007669"/>
    <property type="project" value="InterPro"/>
</dbReference>
<dbReference type="PROSITE" id="PS00018">
    <property type="entry name" value="EF_HAND_1"/>
    <property type="match status" value="1"/>
</dbReference>
<dbReference type="Pfam" id="PF13499">
    <property type="entry name" value="EF-hand_7"/>
    <property type="match status" value="2"/>
</dbReference>
<dbReference type="Proteomes" id="UP000478052">
    <property type="component" value="Unassembled WGS sequence"/>
</dbReference>
<dbReference type="SUPFAM" id="SSF47473">
    <property type="entry name" value="EF-hand"/>
    <property type="match status" value="1"/>
</dbReference>
<feature type="domain" description="EF-hand" evidence="3">
    <location>
        <begin position="170"/>
        <end position="201"/>
    </location>
</feature>
<organism evidence="4 5">
    <name type="scientific">Aphis craccivora</name>
    <name type="common">Cowpea aphid</name>
    <dbReference type="NCBI Taxonomy" id="307492"/>
    <lineage>
        <taxon>Eukaryota</taxon>
        <taxon>Metazoa</taxon>
        <taxon>Ecdysozoa</taxon>
        <taxon>Arthropoda</taxon>
        <taxon>Hexapoda</taxon>
        <taxon>Insecta</taxon>
        <taxon>Pterygota</taxon>
        <taxon>Neoptera</taxon>
        <taxon>Paraneoptera</taxon>
        <taxon>Hemiptera</taxon>
        <taxon>Sternorrhyncha</taxon>
        <taxon>Aphidomorpha</taxon>
        <taxon>Aphidoidea</taxon>
        <taxon>Aphididae</taxon>
        <taxon>Aphidini</taxon>
        <taxon>Aphis</taxon>
        <taxon>Aphis</taxon>
    </lineage>
</organism>
<evidence type="ECO:0000313" key="5">
    <source>
        <dbReference type="Proteomes" id="UP000478052"/>
    </source>
</evidence>
<keyword evidence="5" id="KW-1185">Reference proteome</keyword>
<reference evidence="4 5" key="1">
    <citation type="submission" date="2019-08" db="EMBL/GenBank/DDBJ databases">
        <title>Whole genome of Aphis craccivora.</title>
        <authorList>
            <person name="Voronova N.V."/>
            <person name="Shulinski R.S."/>
            <person name="Bandarenka Y.V."/>
            <person name="Zhorov D.G."/>
            <person name="Warner D."/>
        </authorList>
    </citation>
    <scope>NUCLEOTIDE SEQUENCE [LARGE SCALE GENOMIC DNA]</scope>
    <source>
        <strain evidence="4">180601</strain>
        <tissue evidence="4">Whole Body</tissue>
    </source>
</reference>
<dbReference type="PANTHER" id="PTHR23048:SF0">
    <property type="entry name" value="CALMODULIN LIKE 3"/>
    <property type="match status" value="1"/>
</dbReference>
<dbReference type="OrthoDB" id="26525at2759"/>
<evidence type="ECO:0000256" key="2">
    <source>
        <dbReference type="ARBA" id="ARBA00022837"/>
    </source>
</evidence>
<dbReference type="GO" id="GO:0016460">
    <property type="term" value="C:myosin II complex"/>
    <property type="evidence" value="ECO:0007669"/>
    <property type="project" value="TreeGrafter"/>
</dbReference>
<dbReference type="FunFam" id="1.10.238.10:FF:000003">
    <property type="entry name" value="Calmodulin A"/>
    <property type="match status" value="1"/>
</dbReference>
<name>A0A6G0ZM67_APHCR</name>
<proteinExistence type="predicted"/>
<dbReference type="InterPro" id="IPR018247">
    <property type="entry name" value="EF_Hand_1_Ca_BS"/>
</dbReference>
<dbReference type="EMBL" id="VUJU01000168">
    <property type="protein sequence ID" value="KAF0772489.1"/>
    <property type="molecule type" value="Genomic_DNA"/>
</dbReference>
<feature type="domain" description="EF-hand" evidence="3">
    <location>
        <begin position="87"/>
        <end position="122"/>
    </location>
</feature>
<evidence type="ECO:0000256" key="1">
    <source>
        <dbReference type="ARBA" id="ARBA00022737"/>
    </source>
</evidence>
<keyword evidence="1" id="KW-0677">Repeat</keyword>
<protein>
    <submittedName>
        <fullName evidence="4">Troponin C-like</fullName>
    </submittedName>
</protein>
<dbReference type="CDD" id="cd00051">
    <property type="entry name" value="EFh"/>
    <property type="match status" value="1"/>
</dbReference>